<evidence type="ECO:0000313" key="1">
    <source>
        <dbReference type="EMBL" id="CAB4917140.1"/>
    </source>
</evidence>
<reference evidence="1" key="1">
    <citation type="submission" date="2020-05" db="EMBL/GenBank/DDBJ databases">
        <authorList>
            <person name="Chiriac C."/>
            <person name="Salcher M."/>
            <person name="Ghai R."/>
            <person name="Kavagutti S V."/>
        </authorList>
    </citation>
    <scope>NUCLEOTIDE SEQUENCE</scope>
</reference>
<organism evidence="1">
    <name type="scientific">freshwater metagenome</name>
    <dbReference type="NCBI Taxonomy" id="449393"/>
    <lineage>
        <taxon>unclassified sequences</taxon>
        <taxon>metagenomes</taxon>
        <taxon>ecological metagenomes</taxon>
    </lineage>
</organism>
<gene>
    <name evidence="1" type="ORF">UFOPK3609_01203</name>
</gene>
<accession>A0A6J7HLW5</accession>
<dbReference type="AlphaFoldDB" id="A0A6J7HLW5"/>
<proteinExistence type="predicted"/>
<protein>
    <submittedName>
        <fullName evidence="1">Unannotated protein</fullName>
    </submittedName>
</protein>
<dbReference type="EMBL" id="CAFBMQ010000185">
    <property type="protein sequence ID" value="CAB4917140.1"/>
    <property type="molecule type" value="Genomic_DNA"/>
</dbReference>
<sequence>MAFVDYAGELEYFAQEVMPRLAEKGLRPEMG</sequence>
<name>A0A6J7HLW5_9ZZZZ</name>